<protein>
    <submittedName>
        <fullName evidence="1">Uncharacterized protein</fullName>
    </submittedName>
</protein>
<accession>A0A9Q0MW64</accession>
<organism evidence="1 2">
    <name type="scientific">Pseudolycoriella hygida</name>
    <dbReference type="NCBI Taxonomy" id="35572"/>
    <lineage>
        <taxon>Eukaryota</taxon>
        <taxon>Metazoa</taxon>
        <taxon>Ecdysozoa</taxon>
        <taxon>Arthropoda</taxon>
        <taxon>Hexapoda</taxon>
        <taxon>Insecta</taxon>
        <taxon>Pterygota</taxon>
        <taxon>Neoptera</taxon>
        <taxon>Endopterygota</taxon>
        <taxon>Diptera</taxon>
        <taxon>Nematocera</taxon>
        <taxon>Sciaroidea</taxon>
        <taxon>Sciaridae</taxon>
        <taxon>Pseudolycoriella</taxon>
    </lineage>
</organism>
<reference evidence="1" key="1">
    <citation type="submission" date="2022-07" db="EMBL/GenBank/DDBJ databases">
        <authorList>
            <person name="Trinca V."/>
            <person name="Uliana J.V.C."/>
            <person name="Torres T.T."/>
            <person name="Ward R.J."/>
            <person name="Monesi N."/>
        </authorList>
    </citation>
    <scope>NUCLEOTIDE SEQUENCE</scope>
    <source>
        <strain evidence="1">HSMRA1968</strain>
        <tissue evidence="1">Whole embryos</tissue>
    </source>
</reference>
<dbReference type="AlphaFoldDB" id="A0A9Q0MW64"/>
<gene>
    <name evidence="1" type="ORF">Bhyg_11805</name>
</gene>
<proteinExistence type="predicted"/>
<comment type="caution">
    <text evidence="1">The sequence shown here is derived from an EMBL/GenBank/DDBJ whole genome shotgun (WGS) entry which is preliminary data.</text>
</comment>
<dbReference type="EMBL" id="WJQU01000003">
    <property type="protein sequence ID" value="KAJ6639066.1"/>
    <property type="molecule type" value="Genomic_DNA"/>
</dbReference>
<dbReference type="Proteomes" id="UP001151699">
    <property type="component" value="Chromosome X"/>
</dbReference>
<name>A0A9Q0MW64_9DIPT</name>
<evidence type="ECO:0000313" key="1">
    <source>
        <dbReference type="EMBL" id="KAJ6639066.1"/>
    </source>
</evidence>
<evidence type="ECO:0000313" key="2">
    <source>
        <dbReference type="Proteomes" id="UP001151699"/>
    </source>
</evidence>
<keyword evidence="2" id="KW-1185">Reference proteome</keyword>
<sequence length="94" mass="10600">MKSGVYIKTSAASTTSFEELERSKVRVKFFQSGKPQQISPPDNNLGFYDFEQSLLSDYLSNDINNISDNTMTATAVLPTYDRQIRRLLGPKGIF</sequence>